<dbReference type="Proteomes" id="UP000307244">
    <property type="component" value="Unassembled WGS sequence"/>
</dbReference>
<comment type="caution">
    <text evidence="1">The sequence shown here is derived from an EMBL/GenBank/DDBJ whole genome shotgun (WGS) entry which is preliminary data.</text>
</comment>
<reference evidence="1 2" key="1">
    <citation type="submission" date="2019-04" db="EMBL/GenBank/DDBJ databases">
        <title>Pedobacter sp. RP-3-15 sp. nov., isolated from Arctic soil.</title>
        <authorList>
            <person name="Dahal R.H."/>
            <person name="Kim D.-U."/>
        </authorList>
    </citation>
    <scope>NUCLEOTIDE SEQUENCE [LARGE SCALE GENOMIC DNA]</scope>
    <source>
        <strain evidence="1 2">RP-3-15</strain>
    </source>
</reference>
<evidence type="ECO:0000313" key="2">
    <source>
        <dbReference type="Proteomes" id="UP000307244"/>
    </source>
</evidence>
<evidence type="ECO:0000313" key="1">
    <source>
        <dbReference type="EMBL" id="TKC07636.1"/>
    </source>
</evidence>
<proteinExistence type="predicted"/>
<sequence>MQDKAEDKLATYIPLLEKAMTGLKSRSTQVISFEELLKNDREKIYNMAALLLPFSILQPEDLLNVLLKDDTRKYVSSRDTLVKQVTDILTMRIGGLLDSGQVVLAADLTTSMIKVIEDDFLKGGCKSELHKEILARASDFMIGLMDVGLSEFE</sequence>
<dbReference type="EMBL" id="SWBQ01000002">
    <property type="protein sequence ID" value="TKC07636.1"/>
    <property type="molecule type" value="Genomic_DNA"/>
</dbReference>
<dbReference type="RefSeq" id="WP_136835965.1">
    <property type="nucleotide sequence ID" value="NZ_SWBQ01000002.1"/>
</dbReference>
<name>A0A4U1CM87_9SPHI</name>
<keyword evidence="2" id="KW-1185">Reference proteome</keyword>
<gene>
    <name evidence="1" type="ORF">FA047_10395</name>
</gene>
<accession>A0A4U1CM87</accession>
<organism evidence="1 2">
    <name type="scientific">Pedobacter frigoris</name>
    <dbReference type="NCBI Taxonomy" id="2571272"/>
    <lineage>
        <taxon>Bacteria</taxon>
        <taxon>Pseudomonadati</taxon>
        <taxon>Bacteroidota</taxon>
        <taxon>Sphingobacteriia</taxon>
        <taxon>Sphingobacteriales</taxon>
        <taxon>Sphingobacteriaceae</taxon>
        <taxon>Pedobacter</taxon>
    </lineage>
</organism>
<protein>
    <submittedName>
        <fullName evidence="1">Uncharacterized protein</fullName>
    </submittedName>
</protein>
<dbReference type="AlphaFoldDB" id="A0A4U1CM87"/>